<dbReference type="Gene3D" id="3.40.630.30">
    <property type="match status" value="1"/>
</dbReference>
<organism evidence="2 3">
    <name type="scientific">Oculimacula yallundae</name>
    <dbReference type="NCBI Taxonomy" id="86028"/>
    <lineage>
        <taxon>Eukaryota</taxon>
        <taxon>Fungi</taxon>
        <taxon>Dikarya</taxon>
        <taxon>Ascomycota</taxon>
        <taxon>Pezizomycotina</taxon>
        <taxon>Leotiomycetes</taxon>
        <taxon>Helotiales</taxon>
        <taxon>Ploettnerulaceae</taxon>
        <taxon>Oculimacula</taxon>
    </lineage>
</organism>
<dbReference type="Pfam" id="PF00583">
    <property type="entry name" value="Acetyltransf_1"/>
    <property type="match status" value="1"/>
</dbReference>
<dbReference type="PANTHER" id="PTHR43233:SF1">
    <property type="entry name" value="FAMILY N-ACETYLTRANSFERASE, PUTATIVE (AFU_ORTHOLOGUE AFUA_6G03350)-RELATED"/>
    <property type="match status" value="1"/>
</dbReference>
<protein>
    <recommendedName>
        <fullName evidence="1">N-acetyltransferase domain-containing protein</fullName>
    </recommendedName>
</protein>
<accession>A0ABR4BVJ9</accession>
<dbReference type="InterPro" id="IPR053144">
    <property type="entry name" value="Acetyltransferase_Butenolide"/>
</dbReference>
<dbReference type="PANTHER" id="PTHR43233">
    <property type="entry name" value="FAMILY N-ACETYLTRANSFERASE, PUTATIVE (AFU_ORTHOLOGUE AFUA_6G03350)-RELATED"/>
    <property type="match status" value="1"/>
</dbReference>
<dbReference type="InterPro" id="IPR000182">
    <property type="entry name" value="GNAT_dom"/>
</dbReference>
<gene>
    <name evidence="2" type="ORF">VTL71DRAFT_7037</name>
</gene>
<dbReference type="PROSITE" id="PS51186">
    <property type="entry name" value="GNAT"/>
    <property type="match status" value="1"/>
</dbReference>
<dbReference type="Proteomes" id="UP001595075">
    <property type="component" value="Unassembled WGS sequence"/>
</dbReference>
<evidence type="ECO:0000313" key="3">
    <source>
        <dbReference type="Proteomes" id="UP001595075"/>
    </source>
</evidence>
<evidence type="ECO:0000259" key="1">
    <source>
        <dbReference type="PROSITE" id="PS51186"/>
    </source>
</evidence>
<sequence length="197" mass="21902">MASSVASLKNRSWTRDNYLITTNPSLISVSDVNAAFASKEMYWATPLPVDTMRAFLDHNLCFGVYSTPETPETASLESLPITSTFIGFARLMTDFTTMAYLTDVYIFSAHQGQGLGRWLLACIQETLASMPYLRGSMLFTGDWKRSVPLYEEVLGMSVMEGRRVEAMESGGEGFAAMLKTWKGSPLWEGDEGKEKES</sequence>
<feature type="domain" description="N-acetyltransferase" evidence="1">
    <location>
        <begin position="22"/>
        <end position="182"/>
    </location>
</feature>
<name>A0ABR4BVJ9_9HELO</name>
<dbReference type="CDD" id="cd04301">
    <property type="entry name" value="NAT_SF"/>
    <property type="match status" value="1"/>
</dbReference>
<reference evidence="2 3" key="1">
    <citation type="journal article" date="2024" name="Commun. Biol.">
        <title>Comparative genomic analysis of thermophilic fungi reveals convergent evolutionary adaptations and gene losses.</title>
        <authorList>
            <person name="Steindorff A.S."/>
            <person name="Aguilar-Pontes M.V."/>
            <person name="Robinson A.J."/>
            <person name="Andreopoulos B."/>
            <person name="LaButti K."/>
            <person name="Kuo A."/>
            <person name="Mondo S."/>
            <person name="Riley R."/>
            <person name="Otillar R."/>
            <person name="Haridas S."/>
            <person name="Lipzen A."/>
            <person name="Grimwood J."/>
            <person name="Schmutz J."/>
            <person name="Clum A."/>
            <person name="Reid I.D."/>
            <person name="Moisan M.C."/>
            <person name="Butler G."/>
            <person name="Nguyen T.T.M."/>
            <person name="Dewar K."/>
            <person name="Conant G."/>
            <person name="Drula E."/>
            <person name="Henrissat B."/>
            <person name="Hansel C."/>
            <person name="Singer S."/>
            <person name="Hutchinson M.I."/>
            <person name="de Vries R.P."/>
            <person name="Natvig D.O."/>
            <person name="Powell A.J."/>
            <person name="Tsang A."/>
            <person name="Grigoriev I.V."/>
        </authorList>
    </citation>
    <scope>NUCLEOTIDE SEQUENCE [LARGE SCALE GENOMIC DNA]</scope>
    <source>
        <strain evidence="2 3">CBS 494.80</strain>
    </source>
</reference>
<dbReference type="EMBL" id="JAZHXI010000018">
    <property type="protein sequence ID" value="KAL2061660.1"/>
    <property type="molecule type" value="Genomic_DNA"/>
</dbReference>
<comment type="caution">
    <text evidence="2">The sequence shown here is derived from an EMBL/GenBank/DDBJ whole genome shotgun (WGS) entry which is preliminary data.</text>
</comment>
<proteinExistence type="predicted"/>
<evidence type="ECO:0000313" key="2">
    <source>
        <dbReference type="EMBL" id="KAL2061660.1"/>
    </source>
</evidence>
<dbReference type="InterPro" id="IPR016181">
    <property type="entry name" value="Acyl_CoA_acyltransferase"/>
</dbReference>
<dbReference type="SUPFAM" id="SSF55729">
    <property type="entry name" value="Acyl-CoA N-acyltransferases (Nat)"/>
    <property type="match status" value="1"/>
</dbReference>
<keyword evidence="3" id="KW-1185">Reference proteome</keyword>